<gene>
    <name evidence="1" type="ORF">KSX_24650</name>
</gene>
<evidence type="ECO:0000313" key="1">
    <source>
        <dbReference type="EMBL" id="GHO44302.1"/>
    </source>
</evidence>
<reference evidence="1" key="1">
    <citation type="submission" date="2020-10" db="EMBL/GenBank/DDBJ databases">
        <title>Taxonomic study of unclassified bacteria belonging to the class Ktedonobacteria.</title>
        <authorList>
            <person name="Yabe S."/>
            <person name="Wang C.M."/>
            <person name="Zheng Y."/>
            <person name="Sakai Y."/>
            <person name="Cavaletti L."/>
            <person name="Monciardini P."/>
            <person name="Donadio S."/>
        </authorList>
    </citation>
    <scope>NUCLEOTIDE SEQUENCE</scope>
    <source>
        <strain evidence="1">SOSP1-1</strain>
    </source>
</reference>
<comment type="caution">
    <text evidence="1">The sequence shown here is derived from an EMBL/GenBank/DDBJ whole genome shotgun (WGS) entry which is preliminary data.</text>
</comment>
<organism evidence="1 2">
    <name type="scientific">Ktedonospora formicarum</name>
    <dbReference type="NCBI Taxonomy" id="2778364"/>
    <lineage>
        <taxon>Bacteria</taxon>
        <taxon>Bacillati</taxon>
        <taxon>Chloroflexota</taxon>
        <taxon>Ktedonobacteria</taxon>
        <taxon>Ktedonobacterales</taxon>
        <taxon>Ktedonobacteraceae</taxon>
        <taxon>Ktedonospora</taxon>
    </lineage>
</organism>
<dbReference type="SUPFAM" id="SSF51182">
    <property type="entry name" value="RmlC-like cupins"/>
    <property type="match status" value="1"/>
</dbReference>
<protein>
    <recommendedName>
        <fullName evidence="3">Cupin domain-containing protein</fullName>
    </recommendedName>
</protein>
<dbReference type="RefSeq" id="WP_220193709.1">
    <property type="nucleotide sequence ID" value="NZ_BNJF01000001.1"/>
</dbReference>
<dbReference type="InterPro" id="IPR011051">
    <property type="entry name" value="RmlC_Cupin_sf"/>
</dbReference>
<sequence length="116" mass="13282">MTDNQKLKPYVTRWQGTELPDEHTLQQQMLSEHLSPYAWSNGPRDQYAVHQHTYHKILYCVRGSIRFTLPDIRDELGEVVNLDLERGDRMFLPSGVRHSASVGPLGVTCLEAPHEA</sequence>
<evidence type="ECO:0000313" key="2">
    <source>
        <dbReference type="Proteomes" id="UP000612362"/>
    </source>
</evidence>
<dbReference type="InterPro" id="IPR014710">
    <property type="entry name" value="RmlC-like_jellyroll"/>
</dbReference>
<accession>A0A8J3I134</accession>
<proteinExistence type="predicted"/>
<keyword evidence="2" id="KW-1185">Reference proteome</keyword>
<dbReference type="Gene3D" id="2.60.120.10">
    <property type="entry name" value="Jelly Rolls"/>
    <property type="match status" value="1"/>
</dbReference>
<name>A0A8J3I134_9CHLR</name>
<evidence type="ECO:0008006" key="3">
    <source>
        <dbReference type="Google" id="ProtNLM"/>
    </source>
</evidence>
<dbReference type="Proteomes" id="UP000612362">
    <property type="component" value="Unassembled WGS sequence"/>
</dbReference>
<dbReference type="AlphaFoldDB" id="A0A8J3I134"/>
<dbReference type="EMBL" id="BNJF01000001">
    <property type="protein sequence ID" value="GHO44302.1"/>
    <property type="molecule type" value="Genomic_DNA"/>
</dbReference>